<dbReference type="Pfam" id="PF07525">
    <property type="entry name" value="SOCS_box"/>
    <property type="match status" value="1"/>
</dbReference>
<dbReference type="InterPro" id="IPR001496">
    <property type="entry name" value="SOCS_box"/>
</dbReference>
<dbReference type="PROSITE" id="PS50297">
    <property type="entry name" value="ANK_REP_REGION"/>
    <property type="match status" value="1"/>
</dbReference>
<evidence type="ECO:0000259" key="4">
    <source>
        <dbReference type="PROSITE" id="PS50225"/>
    </source>
</evidence>
<dbReference type="EMBL" id="KB291945">
    <property type="protein sequence ID" value="ELU18394.1"/>
    <property type="molecule type" value="Genomic_DNA"/>
</dbReference>
<evidence type="ECO:0000256" key="1">
    <source>
        <dbReference type="ARBA" id="ARBA00022737"/>
    </source>
</evidence>
<dbReference type="Gene3D" id="1.25.40.20">
    <property type="entry name" value="Ankyrin repeat-containing domain"/>
    <property type="match status" value="1"/>
</dbReference>
<evidence type="ECO:0000313" key="6">
    <source>
        <dbReference type="EnsemblMetazoa" id="CapteP227632"/>
    </source>
</evidence>
<dbReference type="AlphaFoldDB" id="R7VIF2"/>
<feature type="repeat" description="ANK" evidence="3">
    <location>
        <begin position="138"/>
        <end position="171"/>
    </location>
</feature>
<gene>
    <name evidence="5" type="ORF">CAPTEDRAFT_227632</name>
</gene>
<dbReference type="Pfam" id="PF12796">
    <property type="entry name" value="Ank_2"/>
    <property type="match status" value="1"/>
</dbReference>
<dbReference type="EMBL" id="AMQN01003799">
    <property type="status" value="NOT_ANNOTATED_CDS"/>
    <property type="molecule type" value="Genomic_DNA"/>
</dbReference>
<protein>
    <recommendedName>
        <fullName evidence="4">SOCS box domain-containing protein</fullName>
    </recommendedName>
</protein>
<keyword evidence="2 3" id="KW-0040">ANK repeat</keyword>
<feature type="domain" description="SOCS box" evidence="4">
    <location>
        <begin position="289"/>
        <end position="345"/>
    </location>
</feature>
<dbReference type="PANTHER" id="PTHR24198:SF165">
    <property type="entry name" value="ANKYRIN REPEAT-CONTAINING PROTEIN-RELATED"/>
    <property type="match status" value="1"/>
</dbReference>
<reference evidence="5 7" key="2">
    <citation type="journal article" date="2013" name="Nature">
        <title>Insights into bilaterian evolution from three spiralian genomes.</title>
        <authorList>
            <person name="Simakov O."/>
            <person name="Marletaz F."/>
            <person name="Cho S.J."/>
            <person name="Edsinger-Gonzales E."/>
            <person name="Havlak P."/>
            <person name="Hellsten U."/>
            <person name="Kuo D.H."/>
            <person name="Larsson T."/>
            <person name="Lv J."/>
            <person name="Arendt D."/>
            <person name="Savage R."/>
            <person name="Osoegawa K."/>
            <person name="de Jong P."/>
            <person name="Grimwood J."/>
            <person name="Chapman J.A."/>
            <person name="Shapiro H."/>
            <person name="Aerts A."/>
            <person name="Otillar R.P."/>
            <person name="Terry A.Y."/>
            <person name="Boore J.L."/>
            <person name="Grigoriev I.V."/>
            <person name="Lindberg D.R."/>
            <person name="Seaver E.C."/>
            <person name="Weisblat D.A."/>
            <person name="Putnam N.H."/>
            <person name="Rokhsar D.S."/>
        </authorList>
    </citation>
    <scope>NUCLEOTIDE SEQUENCE</scope>
    <source>
        <strain evidence="5 7">I ESC-2004</strain>
    </source>
</reference>
<name>R7VIF2_CAPTE</name>
<dbReference type="PANTHER" id="PTHR24198">
    <property type="entry name" value="ANKYRIN REPEAT AND PROTEIN KINASE DOMAIN-CONTAINING PROTEIN"/>
    <property type="match status" value="1"/>
</dbReference>
<dbReference type="InterPro" id="IPR002110">
    <property type="entry name" value="Ankyrin_rpt"/>
</dbReference>
<dbReference type="SMART" id="SM00248">
    <property type="entry name" value="ANK"/>
    <property type="match status" value="5"/>
</dbReference>
<evidence type="ECO:0000313" key="5">
    <source>
        <dbReference type="EMBL" id="ELU18394.1"/>
    </source>
</evidence>
<dbReference type="HOGENOM" id="CLU_804726_0_0_1"/>
<dbReference type="EnsemblMetazoa" id="CapteT227632">
    <property type="protein sequence ID" value="CapteP227632"/>
    <property type="gene ID" value="CapteG227632"/>
</dbReference>
<evidence type="ECO:0000256" key="2">
    <source>
        <dbReference type="ARBA" id="ARBA00023043"/>
    </source>
</evidence>
<dbReference type="PROSITE" id="PS50225">
    <property type="entry name" value="SOCS"/>
    <property type="match status" value="1"/>
</dbReference>
<dbReference type="SUPFAM" id="SSF48403">
    <property type="entry name" value="Ankyrin repeat"/>
    <property type="match status" value="1"/>
</dbReference>
<dbReference type="InterPro" id="IPR036770">
    <property type="entry name" value="Ankyrin_rpt-contain_sf"/>
</dbReference>
<proteinExistence type="predicted"/>
<keyword evidence="1" id="KW-0677">Repeat</keyword>
<evidence type="ECO:0000313" key="7">
    <source>
        <dbReference type="Proteomes" id="UP000014760"/>
    </source>
</evidence>
<accession>R7VIF2</accession>
<reference evidence="6" key="3">
    <citation type="submission" date="2015-06" db="UniProtKB">
        <authorList>
            <consortium name="EnsemblMetazoa"/>
        </authorList>
    </citation>
    <scope>IDENTIFICATION</scope>
</reference>
<evidence type="ECO:0000256" key="3">
    <source>
        <dbReference type="PROSITE-ProRule" id="PRU00023"/>
    </source>
</evidence>
<dbReference type="OMA" id="MTHELEE"/>
<dbReference type="Proteomes" id="UP000014760">
    <property type="component" value="Unassembled WGS sequence"/>
</dbReference>
<reference evidence="7" key="1">
    <citation type="submission" date="2012-12" db="EMBL/GenBank/DDBJ databases">
        <authorList>
            <person name="Hellsten U."/>
            <person name="Grimwood J."/>
            <person name="Chapman J.A."/>
            <person name="Shapiro H."/>
            <person name="Aerts A."/>
            <person name="Otillar R.P."/>
            <person name="Terry A.Y."/>
            <person name="Boore J.L."/>
            <person name="Simakov O."/>
            <person name="Marletaz F."/>
            <person name="Cho S.-J."/>
            <person name="Edsinger-Gonzales E."/>
            <person name="Havlak P."/>
            <person name="Kuo D.-H."/>
            <person name="Larsson T."/>
            <person name="Lv J."/>
            <person name="Arendt D."/>
            <person name="Savage R."/>
            <person name="Osoegawa K."/>
            <person name="de Jong P."/>
            <person name="Lindberg D.R."/>
            <person name="Seaver E.C."/>
            <person name="Weisblat D.A."/>
            <person name="Putnam N.H."/>
            <person name="Grigoriev I.V."/>
            <person name="Rokhsar D.S."/>
        </authorList>
    </citation>
    <scope>NUCLEOTIDE SEQUENCE</scope>
    <source>
        <strain evidence="7">I ESC-2004</strain>
    </source>
</reference>
<dbReference type="STRING" id="283909.R7VIF2"/>
<sequence>MHCHYTRPGYYRSFDTVPIYEYDLEKNGVHLQPAFKAIQQQGQGVTELLNQIPNHLLDHRWRGISLLSKAVLHRNIAAVENLLQRGVDTTSCSQVFDQEGQQLRLETPLITAARTGFVAGVEALTLAKAVLEMKDKTTGKTALHWACLHSFSREAVIVLAHFGADPNSRDKYLESPMAKVIRNKDTELVKVFLDCGFHLSQSVNYQNESALIYAVSMGAVLIAKCLICAGCDTSVTDRYDNDILTVTLTSEILAPFEILDLVKMLLKAGASVDASHVAKAKQKKLTEVALMLALNLKNPPLLMAQCRRVIRKYLKLCSADQCILPALETLPVPPLMLKYLALLSA</sequence>
<dbReference type="PROSITE" id="PS50088">
    <property type="entry name" value="ANK_REPEAT"/>
    <property type="match status" value="1"/>
</dbReference>
<keyword evidence="7" id="KW-1185">Reference proteome</keyword>
<organism evidence="5">
    <name type="scientific">Capitella teleta</name>
    <name type="common">Polychaete worm</name>
    <dbReference type="NCBI Taxonomy" id="283909"/>
    <lineage>
        <taxon>Eukaryota</taxon>
        <taxon>Metazoa</taxon>
        <taxon>Spiralia</taxon>
        <taxon>Lophotrochozoa</taxon>
        <taxon>Annelida</taxon>
        <taxon>Polychaeta</taxon>
        <taxon>Sedentaria</taxon>
        <taxon>Scolecida</taxon>
        <taxon>Capitellidae</taxon>
        <taxon>Capitella</taxon>
    </lineage>
</organism>